<dbReference type="PANTHER" id="PTHR35089:SF1">
    <property type="entry name" value="CHAPERONE PROTEIN SKP"/>
    <property type="match status" value="1"/>
</dbReference>
<dbReference type="AlphaFoldDB" id="A0A150WVJ4"/>
<comment type="similarity">
    <text evidence="1">Belongs to the Skp family.</text>
</comment>
<proteinExistence type="inferred from homology"/>
<dbReference type="Proteomes" id="UP000075391">
    <property type="component" value="Unassembled WGS sequence"/>
</dbReference>
<dbReference type="SMART" id="SM00935">
    <property type="entry name" value="OmpH"/>
    <property type="match status" value="1"/>
</dbReference>
<dbReference type="GO" id="GO:0050821">
    <property type="term" value="P:protein stabilization"/>
    <property type="evidence" value="ECO:0007669"/>
    <property type="project" value="TreeGrafter"/>
</dbReference>
<dbReference type="GO" id="GO:0051082">
    <property type="term" value="F:unfolded protein binding"/>
    <property type="evidence" value="ECO:0007669"/>
    <property type="project" value="InterPro"/>
</dbReference>
<gene>
    <name evidence="4" type="ORF">AZI85_00970</name>
</gene>
<keyword evidence="2" id="KW-0732">Signal</keyword>
<evidence type="ECO:0008006" key="6">
    <source>
        <dbReference type="Google" id="ProtNLM"/>
    </source>
</evidence>
<dbReference type="Pfam" id="PF03938">
    <property type="entry name" value="OmpH"/>
    <property type="match status" value="1"/>
</dbReference>
<dbReference type="Gene3D" id="3.30.910.20">
    <property type="entry name" value="Skp domain"/>
    <property type="match status" value="1"/>
</dbReference>
<protein>
    <recommendedName>
        <fullName evidence="6">Outer membrane protein</fullName>
    </recommendedName>
</protein>
<evidence type="ECO:0000256" key="3">
    <source>
        <dbReference type="SAM" id="Coils"/>
    </source>
</evidence>
<dbReference type="SUPFAM" id="SSF111384">
    <property type="entry name" value="OmpH-like"/>
    <property type="match status" value="1"/>
</dbReference>
<dbReference type="InterPro" id="IPR024930">
    <property type="entry name" value="Skp_dom_sf"/>
</dbReference>
<evidence type="ECO:0000256" key="1">
    <source>
        <dbReference type="ARBA" id="ARBA00009091"/>
    </source>
</evidence>
<accession>A0A150WVJ4</accession>
<dbReference type="EMBL" id="LUKF01000001">
    <property type="protein sequence ID" value="KYG70545.1"/>
    <property type="molecule type" value="Genomic_DNA"/>
</dbReference>
<evidence type="ECO:0000313" key="4">
    <source>
        <dbReference type="EMBL" id="KYG70545.1"/>
    </source>
</evidence>
<keyword evidence="3" id="KW-0175">Coiled coil</keyword>
<dbReference type="InterPro" id="IPR005632">
    <property type="entry name" value="Chaperone_Skp"/>
</dbReference>
<feature type="coiled-coil region" evidence="3">
    <location>
        <begin position="32"/>
        <end position="70"/>
    </location>
</feature>
<comment type="caution">
    <text evidence="4">The sequence shown here is derived from an EMBL/GenBank/DDBJ whole genome shotgun (WGS) entry which is preliminary data.</text>
</comment>
<sequence length="149" mass="16916">MADAKVGFIDMQKAIKGTAAGKKATAELDAQYSEEKKNFEKREVELKNMAQELEKKKAVLSEEAFKAKQIEYQKAVIAFRENVTKSQNDIQKKQEQLTAPILEKMEKVIAKVSKEKGFTMVLQDTRMIVYSSTDADLTEDVIKAYESEK</sequence>
<evidence type="ECO:0000313" key="5">
    <source>
        <dbReference type="Proteomes" id="UP000075391"/>
    </source>
</evidence>
<name>A0A150WVJ4_BDEBC</name>
<evidence type="ECO:0000256" key="2">
    <source>
        <dbReference type="ARBA" id="ARBA00022729"/>
    </source>
</evidence>
<dbReference type="PANTHER" id="PTHR35089">
    <property type="entry name" value="CHAPERONE PROTEIN SKP"/>
    <property type="match status" value="1"/>
</dbReference>
<organism evidence="4 5">
    <name type="scientific">Bdellovibrio bacteriovorus</name>
    <dbReference type="NCBI Taxonomy" id="959"/>
    <lineage>
        <taxon>Bacteria</taxon>
        <taxon>Pseudomonadati</taxon>
        <taxon>Bdellovibrionota</taxon>
        <taxon>Bdellovibrionia</taxon>
        <taxon>Bdellovibrionales</taxon>
        <taxon>Pseudobdellovibrionaceae</taxon>
        <taxon>Bdellovibrio</taxon>
    </lineage>
</organism>
<reference evidence="4 5" key="1">
    <citation type="submission" date="2016-03" db="EMBL/GenBank/DDBJ databases">
        <authorList>
            <person name="Ploux O."/>
        </authorList>
    </citation>
    <scope>NUCLEOTIDE SEQUENCE [LARGE SCALE GENOMIC DNA]</scope>
    <source>
        <strain evidence="4 5">BER2</strain>
    </source>
</reference>
<dbReference type="GO" id="GO:0005829">
    <property type="term" value="C:cytosol"/>
    <property type="evidence" value="ECO:0007669"/>
    <property type="project" value="TreeGrafter"/>
</dbReference>
<dbReference type="OrthoDB" id="5295300at2"/>
<dbReference type="RefSeq" id="WP_063242322.1">
    <property type="nucleotide sequence ID" value="NZ_LUKF01000001.1"/>
</dbReference>